<protein>
    <recommendedName>
        <fullName evidence="2">DUF5801 domain-containing protein</fullName>
    </recommendedName>
</protein>
<dbReference type="EMBL" id="CP060718">
    <property type="protein sequence ID" value="QNN67500.1"/>
    <property type="molecule type" value="Genomic_DNA"/>
</dbReference>
<evidence type="ECO:0000313" key="4">
    <source>
        <dbReference type="Proteomes" id="UP000515971"/>
    </source>
</evidence>
<evidence type="ECO:0000259" key="2">
    <source>
        <dbReference type="Pfam" id="PF19116"/>
    </source>
</evidence>
<organism evidence="3 4">
    <name type="scientific">Sphingomonas lutea</name>
    <dbReference type="NCBI Taxonomy" id="1045317"/>
    <lineage>
        <taxon>Bacteria</taxon>
        <taxon>Pseudomonadati</taxon>
        <taxon>Pseudomonadota</taxon>
        <taxon>Alphaproteobacteria</taxon>
        <taxon>Sphingomonadales</taxon>
        <taxon>Sphingomonadaceae</taxon>
        <taxon>Sphingomonas</taxon>
    </lineage>
</organism>
<feature type="region of interest" description="Disordered" evidence="1">
    <location>
        <begin position="263"/>
        <end position="291"/>
    </location>
</feature>
<feature type="domain" description="DUF5801" evidence="2">
    <location>
        <begin position="27"/>
        <end position="124"/>
    </location>
</feature>
<dbReference type="KEGG" id="slut:H9L13_00580"/>
<gene>
    <name evidence="3" type="ORF">H9L13_00580</name>
</gene>
<feature type="compositionally biased region" description="Low complexity" evidence="1">
    <location>
        <begin position="2010"/>
        <end position="2023"/>
    </location>
</feature>
<dbReference type="Pfam" id="PF19116">
    <property type="entry name" value="DUF5801"/>
    <property type="match status" value="2"/>
</dbReference>
<name>A0A7G9SI25_9SPHN</name>
<feature type="domain" description="DUF5801" evidence="2">
    <location>
        <begin position="1272"/>
        <end position="1446"/>
    </location>
</feature>
<feature type="compositionally biased region" description="Low complexity" evidence="1">
    <location>
        <begin position="1974"/>
        <end position="1985"/>
    </location>
</feature>
<feature type="region of interest" description="Disordered" evidence="1">
    <location>
        <begin position="1968"/>
        <end position="2023"/>
    </location>
</feature>
<dbReference type="InterPro" id="IPR010221">
    <property type="entry name" value="VCBS_dom"/>
</dbReference>
<dbReference type="NCBIfam" id="TIGR01965">
    <property type="entry name" value="VCBS_repeat"/>
    <property type="match status" value="1"/>
</dbReference>
<sequence length="2139" mass="215883">MLLAQGSATGLFALNPADTDPAGGLGKGAAIVLYEIGGVIYGSTAADVAGVLPGNTYFTISVDGAGDVTLTRSATLNMWHDDAGSSAAAHDDPEFLLAATGTLKLEKTVTDADGDTAKAEIDLSQNVFRFEDDGPTADPDTGTVVEGQTLVVPANGVRADDDFGTDGPGTIIGVAKGTNVNTVVTGNVGVQINGDFGKLTLNADGSYTYVSTDGLVPAAGATDTFVYTIRDADGDTSTTTLTINLTNNNRTPIATQPDEVWLDDDTLGGNADGPGDRTPDTQNTTGTLSGTGGDGDLDVFLSATQTLPSGFTYAFDPAAPVGQQWLIISQGGTAVIKVTLVNESGDYTVTQLAAIDHAEDGDTEGEILLGNLVSQINVSFYVQDSDVPADQSAPKNLVITVDDDTPENNGTTLSATVHEDALNTAGAVGNAGGEGAKTATVSLTVAQLKGLVDAGADTPITIGLNAGIEGTNTGLTQLGIPILWDYVSETQVRGLVNGDATKVVFTLTFDAVGQKYDFVLLDNIDNNPLTGAGDADTDTLQLTSVFTATDADGDTIVIDGGATINIENDVPINNGASYAVGTVYEDGLNTAGAVGNATGEGAKPTTIQILGASLATLVAPGADAPVTIALNLLPAGQTGSIEGTNTGLTQNGTNIVWDVVGAELRGVLATDATKVVFTITDNAGDANFTFTLLDNIDNNPLTGAGDADTDSLSLAGAFVATDTDGDKVIIDAGATLLIENDVPINNGASYAVGTVYEDGLNTAGAVGNATGEGAKPTTIQILGASLATLVAPGADAPVTIALNLLPAGQTGSIEGTNTGLTQNGTNIVWDVVGAELRGVLATDATKVVFTIADNAGDANFTFTLLDNIDNNPLTGAGDADTDSLSLAGAFVATDTDGDKVIIDAGATLLIENDVPINNGASYAVGTVYEDGLNTAGAVGNETGEGAKPTTIQILGASLATLVAPGADAPVTIALNLLPAGQTGSIEGTNTGLTQNGTNIVWDVVGAELRGVLATDATKVVFTITDNAGDANFTFTLLDNIDNNPLTGAGDADTDSLSLAGAFVATDTDGDKVIIDAGATLLIENDVPINNGASYAVGTVYEDGLNTAGAVGNATGEGAKPTTIQILGASLATLVAPGADAPVTIALNLLPAGQTGSIEGTNTGLTQNGTNIVWDVVGAELRGVLATDATKVVFTITDNAGDANFTFTLLDNIDNNPLTGAGDADTDSLSLAGAFVATDTDGDKVIIDAGATLLIENDVPIAAIAETGQNVSIDESAGNQLDSNDVSGPRAEFNGVTNQGNDLDVAGTGAFQFAFNNTAIVSASGVLAGADAPVSTVFSLTTSNPTGGADSGLDTTEGVNIWLFVENGLVVGRVGATALTAAGGPAAFAIAIDQAGKISMAQYLSIQHNLDGLNPDDAVSILDGALKAVVEVTDSDGDKHSAPTDIGNRIIFQDSGPVLTAASNINIANNGDFAHTGTFAYDLGADGVKATNDVFKGVVFNAKVNTTTVATNVPLTQVSEDADKAIFSFSFTYATSATTNTTNTGTITFWKTSAGGQTPGTYTVDLASAISGFTIVETSTLATAAFVEASPAVTNIQLATNLSAQFTSVKEPASGDGANNLRTIDYDPDPSTGVAPTPELPAPGQWVEGELFNQSASTVQASSSAIGVGGNTVGGGEVLEFNLYSSSQGTTAFNLPTASSPSMFITLDGVGTAEDFIVVLKLWQDDGDGVIEASDTFTTRALVVQNSDIIKSAAALTGTAYQGINLDNNDGVVIFEANDFNKAGENFRIVGAQIINSDEDVDGLGIDFQGGVNVASNVANTATYQDFQTDAESQPFKVKSVGFLIENTTNQTAELKFDVTIQDGDNDSVTQQLTATVGGTSDTSTPITLGAPVTTVQSAPGESFSTMNQPSNDNQQMERNSQTAFNTVMMSTLAAAGLEKSIAAAEVVGSYDEPSVEALTVATIAGSAPNDADVSMSVSGSSETSSIGQDDAVESSGARATGQANDNSLTDDSAAAGSEASELDAGTELPAAENAPSPIVAQDIALPAEMLELDGGGVQHNAIVGKVLVDALDGGGSSPNLDALINAISGGTPSLEPVATLDPAHVPGGDTGHFAGFTMAHDMPIMEQMMTHQDAAPAVA</sequence>
<evidence type="ECO:0000313" key="3">
    <source>
        <dbReference type="EMBL" id="QNN67500.1"/>
    </source>
</evidence>
<dbReference type="Pfam" id="PF17963">
    <property type="entry name" value="Big_9"/>
    <property type="match status" value="1"/>
</dbReference>
<dbReference type="Proteomes" id="UP000515971">
    <property type="component" value="Chromosome"/>
</dbReference>
<accession>A0A7G9SI25</accession>
<dbReference type="InterPro" id="IPR043824">
    <property type="entry name" value="DUF5801"/>
</dbReference>
<evidence type="ECO:0000256" key="1">
    <source>
        <dbReference type="SAM" id="MobiDB-lite"/>
    </source>
</evidence>
<proteinExistence type="predicted"/>
<keyword evidence="4" id="KW-1185">Reference proteome</keyword>
<reference evidence="3 4" key="1">
    <citation type="submission" date="2020-08" db="EMBL/GenBank/DDBJ databases">
        <title>Genome sequence of Sphingomonas lutea KCTC 23642T.</title>
        <authorList>
            <person name="Hyun D.-W."/>
            <person name="Bae J.-W."/>
        </authorList>
    </citation>
    <scope>NUCLEOTIDE SEQUENCE [LARGE SCALE GENOMIC DNA]</scope>
    <source>
        <strain evidence="3 4">KCTC 23642</strain>
    </source>
</reference>
<feature type="region of interest" description="Disordered" evidence="1">
    <location>
        <begin position="1898"/>
        <end position="1917"/>
    </location>
</feature>